<name>A0ABP9F4H1_9FLAO</name>
<sequence length="256" mass="29230">MEPIKVEEHIKEKLDKRTLQPSADAWNRLSERLDNQGKNKNNTPYWWLGIAASVIGILFVVTQFSDTNKVVEEAPKIVITPEAIQQEKKETIKVASVDIENKVLNKNERVIYKDKTLDNPKAEKLLRTNRINKPLAIVANEKSNPKEEHIQMNSPELPKENLTFENQEIQNIVAQVQALRADKKDVTDEDIDALLIEAQKEIQLNRLINETTGVVDANILLQEVESDLDQSFRNKVFEAIKASYNSVKIAVVQRND</sequence>
<reference evidence="4" key="1">
    <citation type="journal article" date="2019" name="Int. J. Syst. Evol. Microbiol.">
        <title>The Global Catalogue of Microorganisms (GCM) 10K type strain sequencing project: providing services to taxonomists for standard genome sequencing and annotation.</title>
        <authorList>
            <consortium name="The Broad Institute Genomics Platform"/>
            <consortium name="The Broad Institute Genome Sequencing Center for Infectious Disease"/>
            <person name="Wu L."/>
            <person name="Ma J."/>
        </authorList>
    </citation>
    <scope>NUCLEOTIDE SEQUENCE [LARGE SCALE GENOMIC DNA]</scope>
    <source>
        <strain evidence="4">JCM 18274</strain>
    </source>
</reference>
<accession>A0ABP9F4H1</accession>
<evidence type="ECO:0008006" key="5">
    <source>
        <dbReference type="Google" id="ProtNLM"/>
    </source>
</evidence>
<keyword evidence="2" id="KW-0472">Membrane</keyword>
<keyword evidence="2" id="KW-0812">Transmembrane</keyword>
<dbReference type="RefSeq" id="WP_345273788.1">
    <property type="nucleotide sequence ID" value="NZ_BAABJH010000002.1"/>
</dbReference>
<feature type="coiled-coil region" evidence="1">
    <location>
        <begin position="162"/>
        <end position="189"/>
    </location>
</feature>
<evidence type="ECO:0000313" key="3">
    <source>
        <dbReference type="EMBL" id="GAA4893612.1"/>
    </source>
</evidence>
<protein>
    <recommendedName>
        <fullName evidence="5">Anti-sigma factor</fullName>
    </recommendedName>
</protein>
<keyword evidence="2" id="KW-1133">Transmembrane helix</keyword>
<dbReference type="Proteomes" id="UP001500433">
    <property type="component" value="Unassembled WGS sequence"/>
</dbReference>
<evidence type="ECO:0000313" key="4">
    <source>
        <dbReference type="Proteomes" id="UP001500433"/>
    </source>
</evidence>
<gene>
    <name evidence="3" type="ORF">GCM10023311_17740</name>
</gene>
<feature type="transmembrane region" description="Helical" evidence="2">
    <location>
        <begin position="45"/>
        <end position="64"/>
    </location>
</feature>
<keyword evidence="1" id="KW-0175">Coiled coil</keyword>
<evidence type="ECO:0000256" key="1">
    <source>
        <dbReference type="SAM" id="Coils"/>
    </source>
</evidence>
<organism evidence="3 4">
    <name type="scientific">Flaviramulus aquimarinus</name>
    <dbReference type="NCBI Taxonomy" id="1170456"/>
    <lineage>
        <taxon>Bacteria</taxon>
        <taxon>Pseudomonadati</taxon>
        <taxon>Bacteroidota</taxon>
        <taxon>Flavobacteriia</taxon>
        <taxon>Flavobacteriales</taxon>
        <taxon>Flavobacteriaceae</taxon>
        <taxon>Flaviramulus</taxon>
    </lineage>
</organism>
<evidence type="ECO:0000256" key="2">
    <source>
        <dbReference type="SAM" id="Phobius"/>
    </source>
</evidence>
<dbReference type="EMBL" id="BAABJH010000002">
    <property type="protein sequence ID" value="GAA4893612.1"/>
    <property type="molecule type" value="Genomic_DNA"/>
</dbReference>
<comment type="caution">
    <text evidence="3">The sequence shown here is derived from an EMBL/GenBank/DDBJ whole genome shotgun (WGS) entry which is preliminary data.</text>
</comment>
<keyword evidence="4" id="KW-1185">Reference proteome</keyword>
<proteinExistence type="predicted"/>